<dbReference type="GO" id="GO:0048255">
    <property type="term" value="P:mRNA stabilization"/>
    <property type="evidence" value="ECO:0007669"/>
    <property type="project" value="InterPro"/>
</dbReference>
<dbReference type="InterPro" id="IPR036390">
    <property type="entry name" value="WH_DNA-bd_sf"/>
</dbReference>
<evidence type="ECO:0000259" key="5">
    <source>
        <dbReference type="PROSITE" id="PS50961"/>
    </source>
</evidence>
<feature type="region of interest" description="Disordered" evidence="4">
    <location>
        <begin position="267"/>
        <end position="379"/>
    </location>
</feature>
<feature type="compositionally biased region" description="Basic and acidic residues" evidence="4">
    <location>
        <begin position="115"/>
        <end position="162"/>
    </location>
</feature>
<feature type="compositionally biased region" description="Acidic residues" evidence="4">
    <location>
        <begin position="767"/>
        <end position="780"/>
    </location>
</feature>
<reference evidence="6" key="1">
    <citation type="submission" date="2021-12" db="EMBL/GenBank/DDBJ databases">
        <authorList>
            <person name="King R."/>
        </authorList>
    </citation>
    <scope>NUCLEOTIDE SEQUENCE</scope>
</reference>
<dbReference type="SUPFAM" id="SSF46785">
    <property type="entry name" value="Winged helix' DNA-binding domain"/>
    <property type="match status" value="1"/>
</dbReference>
<feature type="compositionally biased region" description="Basic and acidic residues" evidence="4">
    <location>
        <begin position="1632"/>
        <end position="1648"/>
    </location>
</feature>
<dbReference type="EMBL" id="OU963864">
    <property type="protein sequence ID" value="CAH0768312.1"/>
    <property type="molecule type" value="Genomic_DNA"/>
</dbReference>
<feature type="compositionally biased region" description="Polar residues" evidence="4">
    <location>
        <begin position="75"/>
        <end position="103"/>
    </location>
</feature>
<dbReference type="Proteomes" id="UP001152759">
    <property type="component" value="Chromosome 3"/>
</dbReference>
<feature type="region of interest" description="Disordered" evidence="4">
    <location>
        <begin position="1176"/>
        <end position="1199"/>
    </location>
</feature>
<dbReference type="PANTHER" id="PTHR48125:SF12">
    <property type="entry name" value="AT HOOK TRANSCRIPTION FACTOR FAMILY-RELATED"/>
    <property type="match status" value="1"/>
</dbReference>
<feature type="compositionally biased region" description="Polar residues" evidence="4">
    <location>
        <begin position="1401"/>
        <end position="1414"/>
    </location>
</feature>
<dbReference type="GO" id="GO:0000339">
    <property type="term" value="F:RNA cap binding"/>
    <property type="evidence" value="ECO:0007669"/>
    <property type="project" value="InterPro"/>
</dbReference>
<feature type="compositionally biased region" description="Low complexity" evidence="4">
    <location>
        <begin position="706"/>
        <end position="719"/>
    </location>
</feature>
<dbReference type="Gene3D" id="1.10.10.10">
    <property type="entry name" value="Winged helix-like DNA-binding domain superfamily/Winged helix DNA-binding domain"/>
    <property type="match status" value="1"/>
</dbReference>
<proteinExistence type="predicted"/>
<evidence type="ECO:0000256" key="1">
    <source>
        <dbReference type="ARBA" id="ARBA00022884"/>
    </source>
</evidence>
<feature type="region of interest" description="Disordered" evidence="4">
    <location>
        <begin position="1699"/>
        <end position="1794"/>
    </location>
</feature>
<dbReference type="Pfam" id="PF05383">
    <property type="entry name" value="La"/>
    <property type="match status" value="1"/>
</dbReference>
<feature type="compositionally biased region" description="Low complexity" evidence="4">
    <location>
        <begin position="1502"/>
        <end position="1519"/>
    </location>
</feature>
<dbReference type="PANTHER" id="PTHR48125">
    <property type="entry name" value="LP07818P1"/>
    <property type="match status" value="1"/>
</dbReference>
<feature type="region of interest" description="Disordered" evidence="4">
    <location>
        <begin position="988"/>
        <end position="1010"/>
    </location>
</feature>
<name>A0A9P0CB05_BEMTA</name>
<evidence type="ECO:0000313" key="6">
    <source>
        <dbReference type="EMBL" id="CAH0768312.1"/>
    </source>
</evidence>
<accession>A0A9P0CB05</accession>
<organism evidence="6 7">
    <name type="scientific">Bemisia tabaci</name>
    <name type="common">Sweetpotato whitefly</name>
    <name type="synonym">Aleurodes tabaci</name>
    <dbReference type="NCBI Taxonomy" id="7038"/>
    <lineage>
        <taxon>Eukaryota</taxon>
        <taxon>Metazoa</taxon>
        <taxon>Ecdysozoa</taxon>
        <taxon>Arthropoda</taxon>
        <taxon>Hexapoda</taxon>
        <taxon>Insecta</taxon>
        <taxon>Pterygota</taxon>
        <taxon>Neoptera</taxon>
        <taxon>Paraneoptera</taxon>
        <taxon>Hemiptera</taxon>
        <taxon>Sternorrhyncha</taxon>
        <taxon>Aleyrodoidea</taxon>
        <taxon>Aleyrodidae</taxon>
        <taxon>Aleyrodinae</taxon>
        <taxon>Bemisia</taxon>
    </lineage>
</organism>
<dbReference type="InterPro" id="IPR006630">
    <property type="entry name" value="La_HTH"/>
</dbReference>
<evidence type="ECO:0000256" key="3">
    <source>
        <dbReference type="PROSITE-ProRule" id="PRU00332"/>
    </source>
</evidence>
<feature type="region of interest" description="Disordered" evidence="4">
    <location>
        <begin position="1401"/>
        <end position="1568"/>
    </location>
</feature>
<feature type="region of interest" description="Disordered" evidence="4">
    <location>
        <begin position="655"/>
        <end position="797"/>
    </location>
</feature>
<keyword evidence="7" id="KW-1185">Reference proteome</keyword>
<feature type="compositionally biased region" description="Low complexity" evidence="4">
    <location>
        <begin position="1473"/>
        <end position="1486"/>
    </location>
</feature>
<protein>
    <recommendedName>
        <fullName evidence="2">La-related protein 1</fullName>
    </recommendedName>
</protein>
<feature type="compositionally biased region" description="Basic and acidic residues" evidence="4">
    <location>
        <begin position="1419"/>
        <end position="1469"/>
    </location>
</feature>
<feature type="region of interest" description="Disordered" evidence="4">
    <location>
        <begin position="42"/>
        <end position="162"/>
    </location>
</feature>
<dbReference type="InterPro" id="IPR006607">
    <property type="entry name" value="DM15"/>
</dbReference>
<feature type="region of interest" description="Disordered" evidence="4">
    <location>
        <begin position="205"/>
        <end position="245"/>
    </location>
</feature>
<dbReference type="FunFam" id="1.10.10.10:FF:000131">
    <property type="entry name" value="la-related protein 1B isoform X2"/>
    <property type="match status" value="1"/>
</dbReference>
<dbReference type="GO" id="GO:0008187">
    <property type="term" value="F:poly-pyrimidine tract binding"/>
    <property type="evidence" value="ECO:0007669"/>
    <property type="project" value="UniProtKB-ARBA"/>
</dbReference>
<feature type="region of interest" description="Disordered" evidence="4">
    <location>
        <begin position="1592"/>
        <end position="1680"/>
    </location>
</feature>
<dbReference type="InterPro" id="IPR036388">
    <property type="entry name" value="WH-like_DNA-bd_sf"/>
</dbReference>
<evidence type="ECO:0000256" key="2">
    <source>
        <dbReference type="ARBA" id="ARBA00072183"/>
    </source>
</evidence>
<dbReference type="SMART" id="SM00715">
    <property type="entry name" value="LA"/>
    <property type="match status" value="1"/>
</dbReference>
<feature type="compositionally biased region" description="Basic and acidic residues" evidence="4">
    <location>
        <begin position="662"/>
        <end position="674"/>
    </location>
</feature>
<dbReference type="PROSITE" id="PS50961">
    <property type="entry name" value="HTH_LA"/>
    <property type="match status" value="1"/>
</dbReference>
<sequence length="1794" mass="196518">MAAHVAAQAKDGASGPETTGISYASALAKNIDSNKENIHATAAVSSSAKESAPLEETVPKTASNPLPKSGKPATAPQSEALSNPKTALKNGTSSNVADNSSAPSAAKIPRNSSRHVKENKHPSKPDKRPVSDKSDSQSEDKSKVNQGKAGDENKVNGASAEKKITYVEASIPKVNPWTLKNGAAVITGKADGNPTAEKRVLQPHQQHPTGNGVVNGVDPLPAAETNGVTNKDRRKKKDLADIGDWPPLETAINVSEKKLHLAQWNSQTNGHNGVRQNGIHGENHDDEAYSGNSSGQSSAADNSDRRKKTYRNTRDTLDYNLAYDKKDRMNRPRDQNRSNGYYNNRYYDRERDFDDGNRGREGTRYNRPGRGGHRNNYRGNMRQGRIQRKNYDFPADFSNVNRFPNTYIMPMNGTLYFENAAPYNNLDDNTLTELIKKQIEYYFSEENLCKDVFLRRKMDPNGFLPVTLIASFHRVRGLTPDLNKVIAAIQQSDKLELDNFKVRTKTDPTRWPIPDTVGNTIYVTPIHPLAMHPLGAPTSIPSMPSLPTMPAVPAVPAMSAIPAMPAMPAVPTVIAPQAPAPAPPPLPHFVSFPQPVVPPPKPQLNNPVLPPNINPAEFIPHVENLNPNVPEFVPVTVDRASDLGDLDECVEATEATEATEVSSKEVSKEADVKTDNAGTEANQIKQTASVDVKKSESKMEKEPVLSASTPVIPIPISSSLTDDSHLGKDIDSDEEEKQWRQVNRRRTKSGSQKPEKSGKKPSLANEEREELDFQFDEELDNPLPGGKVNQFTEWSEDEDDYEMSDRDLNKLLIITQNTHAPTRAPKHEGYDRSGEVLSRVKISQDLEEAINIGLQQYEDGLWKEKSYAQQHKSVNIISQEDFDKLMPRNKTVTNTEYVPPPPPPSLVNDAVLPEVASKKIDDIPTAVEKIEEIKAKSKFQHKPRFYGVVKDPRSTKWLAHGRKHKTRHSANPPVEHHVGWVMDVREHRPRTSSMSSSTGTSPKDGFLSSTPTSLPSFQHPSHALLKENGFTQQVYHKYHDRCLKERSRLGIGQSQEMNTLFRFWSFFLRDNFNKNMYNEFRNLAIEDAEHGHRYGYECLFRYYSYGLERKFRPQLYQDFQAETISDYENGQLYGLEKFWAFLKYYKHADKLQVCPKLKEYLSKFKTIEDFRMRNLRDQQERNSRGRRNRSVSESAGCSSSWGSVASQRVEFMGSGSLDWRADSGSSTDVTSIQKNFSNKTLKVNFDLSAAPKFKRTRHESYNSNKPISISFSGKKDVPLALRINPESKPFVPKSALKKASSLENEDSANRVTTPTIKVTNFEEVVALDTNKVPCNQTNQGQSASSLPQEKCCDIITGKSAAADRTKEEIKSKSDAETSKEAVESILKDQGVVEETVTEKLTSQVLTETASSNKPASPEAIEKSTPIEESKMELKSDAAEKKDAGKSKAKVEPAKGDAKSTVKPKDKVPETKISAKPVSSVSKVAPKTTDAKTSRSVTTAKPVSTTSKVAPKSVSSTVTKKLSDSPVLSRSGVKTPVTGSPTVVRKTSVTGSPSLAKKSTLASGSPGLSKKVIPVVESPILARKVASAAGSPILAKKPTTGSPVLAKKPTTGSPGLTKRAVPSVGSPSVARKILPEKSKVADKVTKPESSKVTTPVSSSAASKAKVESPAPPAKKSTLSDIAKSTRSNLKVCVKSLCNLAAGGKSPKTDAEKATDKAAAEKKVEDAKKTKTATPVQDKKDSVKPATKVSRTESVLKSAFSLKSKSTDAAKNSAKTATTAKPKATEAKPQSSEKSA</sequence>
<feature type="compositionally biased region" description="Low complexity" evidence="4">
    <location>
        <begin position="991"/>
        <end position="1001"/>
    </location>
</feature>
<feature type="compositionally biased region" description="Polar residues" evidence="4">
    <location>
        <begin position="290"/>
        <end position="301"/>
    </location>
</feature>
<dbReference type="SMART" id="SM00684">
    <property type="entry name" value="DM15"/>
    <property type="match status" value="3"/>
</dbReference>
<evidence type="ECO:0000313" key="7">
    <source>
        <dbReference type="Proteomes" id="UP001152759"/>
    </source>
</evidence>
<feature type="compositionally biased region" description="Polar residues" evidence="4">
    <location>
        <begin position="1536"/>
        <end position="1552"/>
    </location>
</feature>
<dbReference type="Pfam" id="PF21071">
    <property type="entry name" value="LARP1_HEAT"/>
    <property type="match status" value="1"/>
</dbReference>
<feature type="region of interest" description="Disordered" evidence="4">
    <location>
        <begin position="1362"/>
        <end position="1381"/>
    </location>
</feature>
<feature type="domain" description="HTH La-type RNA-binding" evidence="5">
    <location>
        <begin position="425"/>
        <end position="515"/>
    </location>
</feature>
<feature type="region of interest" description="Disordered" evidence="4">
    <location>
        <begin position="1"/>
        <end position="20"/>
    </location>
</feature>
<gene>
    <name evidence="6" type="ORF">BEMITA_LOCUS5467</name>
</gene>
<feature type="compositionally biased region" description="Low complexity" evidence="4">
    <location>
        <begin position="1649"/>
        <end position="1662"/>
    </location>
</feature>
<evidence type="ECO:0000256" key="4">
    <source>
        <dbReference type="SAM" id="MobiDB-lite"/>
    </source>
</evidence>
<feature type="compositionally biased region" description="Basic and acidic residues" evidence="4">
    <location>
        <begin position="691"/>
        <end position="703"/>
    </location>
</feature>
<feature type="compositionally biased region" description="Basic and acidic residues" evidence="4">
    <location>
        <begin position="346"/>
        <end position="364"/>
    </location>
</feature>
<feature type="compositionally biased region" description="Basic and acidic residues" evidence="4">
    <location>
        <begin position="312"/>
        <end position="336"/>
    </location>
</feature>
<feature type="compositionally biased region" description="Basic and acidic residues" evidence="4">
    <location>
        <begin position="1705"/>
        <end position="1727"/>
    </location>
</feature>
<keyword evidence="1 3" id="KW-0694">RNA-binding</keyword>
<feature type="compositionally biased region" description="Polar residues" evidence="4">
    <location>
        <begin position="676"/>
        <end position="689"/>
    </location>
</feature>
<dbReference type="KEGG" id="btab:109044244"/>
<feature type="compositionally biased region" description="Low complexity" evidence="4">
    <location>
        <begin position="1761"/>
        <end position="1780"/>
    </location>
</feature>